<keyword evidence="4" id="KW-1185">Reference proteome</keyword>
<evidence type="ECO:0000313" key="3">
    <source>
        <dbReference type="EMBL" id="QQK77586.1"/>
    </source>
</evidence>
<keyword evidence="1" id="KW-0472">Membrane</keyword>
<feature type="domain" description="Protein-glutamine gamma-glutamyltransferase-like C-terminal" evidence="2">
    <location>
        <begin position="131"/>
        <end position="199"/>
    </location>
</feature>
<evidence type="ECO:0000256" key="1">
    <source>
        <dbReference type="SAM" id="Phobius"/>
    </source>
</evidence>
<evidence type="ECO:0000259" key="2">
    <source>
        <dbReference type="Pfam" id="PF13559"/>
    </source>
</evidence>
<proteinExistence type="predicted"/>
<dbReference type="InterPro" id="IPR025403">
    <property type="entry name" value="TgpA-like_C"/>
</dbReference>
<dbReference type="RefSeq" id="WP_200125033.1">
    <property type="nucleotide sequence ID" value="NZ_CP054705.1"/>
</dbReference>
<evidence type="ECO:0000313" key="4">
    <source>
        <dbReference type="Proteomes" id="UP000595823"/>
    </source>
</evidence>
<keyword evidence="1" id="KW-1133">Transmembrane helix</keyword>
<dbReference type="Proteomes" id="UP000595823">
    <property type="component" value="Chromosome"/>
</dbReference>
<keyword evidence="1" id="KW-0812">Transmembrane</keyword>
<name>A0A7T6Z6A0_9BACI</name>
<dbReference type="Pfam" id="PF13559">
    <property type="entry name" value="DUF4129"/>
    <property type="match status" value="1"/>
</dbReference>
<gene>
    <name evidence="3" type="ORF">HUG15_19700</name>
</gene>
<dbReference type="AlphaFoldDB" id="A0A7T6Z6A0"/>
<reference evidence="3 4" key="1">
    <citation type="submission" date="2020-06" db="EMBL/GenBank/DDBJ databases">
        <title>Genomic analysis of Salicibibacter sp. NKC5-3.</title>
        <authorList>
            <person name="Oh Y.J."/>
        </authorList>
    </citation>
    <scope>NUCLEOTIDE SEQUENCE [LARGE SCALE GENOMIC DNA]</scope>
    <source>
        <strain evidence="3 4">NKC5-3</strain>
    </source>
</reference>
<sequence>MPNQHESLQEDREHLREILNREEFVQHRDEHEPLLEQLWQWVEERLFGWLPETAADDGFMAVIPYVMVVIALGLIVFLMYWLSTQMVRRKYMSGNVLLEEEELELKAGDYLHKAKASRDRNERQEGVRYAFLGLLMHWESHNVLQVEAWKTNGEYAREIHSRKKELLPFFREAAHLFDRVWYGKEEISARDFERFLQKVEEEMRAGETNG</sequence>
<dbReference type="KEGG" id="scia:HUG15_19700"/>
<protein>
    <submittedName>
        <fullName evidence="3">DUF4129 domain-containing protein</fullName>
    </submittedName>
</protein>
<accession>A0A7T6Z6A0</accession>
<dbReference type="EMBL" id="CP054705">
    <property type="protein sequence ID" value="QQK77586.1"/>
    <property type="molecule type" value="Genomic_DNA"/>
</dbReference>
<organism evidence="3 4">
    <name type="scientific">Salicibibacter cibarius</name>
    <dbReference type="NCBI Taxonomy" id="2743000"/>
    <lineage>
        <taxon>Bacteria</taxon>
        <taxon>Bacillati</taxon>
        <taxon>Bacillota</taxon>
        <taxon>Bacilli</taxon>
        <taxon>Bacillales</taxon>
        <taxon>Bacillaceae</taxon>
        <taxon>Salicibibacter</taxon>
    </lineage>
</organism>
<feature type="transmembrane region" description="Helical" evidence="1">
    <location>
        <begin position="59"/>
        <end position="82"/>
    </location>
</feature>